<organism evidence="2 3">
    <name type="scientific">Caenorhabditis remanei</name>
    <name type="common">Caenorhabditis vulgaris</name>
    <dbReference type="NCBI Taxonomy" id="31234"/>
    <lineage>
        <taxon>Eukaryota</taxon>
        <taxon>Metazoa</taxon>
        <taxon>Ecdysozoa</taxon>
        <taxon>Nematoda</taxon>
        <taxon>Chromadorea</taxon>
        <taxon>Rhabditida</taxon>
        <taxon>Rhabditina</taxon>
        <taxon>Rhabditomorpha</taxon>
        <taxon>Rhabditoidea</taxon>
        <taxon>Rhabditidae</taxon>
        <taxon>Peloderinae</taxon>
        <taxon>Caenorhabditis</taxon>
    </lineage>
</organism>
<evidence type="ECO:0000256" key="1">
    <source>
        <dbReference type="SAM" id="MobiDB-lite"/>
    </source>
</evidence>
<feature type="compositionally biased region" description="Basic residues" evidence="1">
    <location>
        <begin position="81"/>
        <end position="100"/>
    </location>
</feature>
<reference evidence="2 3" key="1">
    <citation type="submission" date="2019-12" db="EMBL/GenBank/DDBJ databases">
        <title>Chromosome-level assembly of the Caenorhabditis remanei genome.</title>
        <authorList>
            <person name="Teterina A.A."/>
            <person name="Willis J.H."/>
            <person name="Phillips P.C."/>
        </authorList>
    </citation>
    <scope>NUCLEOTIDE SEQUENCE [LARGE SCALE GENOMIC DNA]</scope>
    <source>
        <strain evidence="2 3">PX506</strain>
        <tissue evidence="2">Whole organism</tissue>
    </source>
</reference>
<feature type="region of interest" description="Disordered" evidence="1">
    <location>
        <begin position="122"/>
        <end position="158"/>
    </location>
</feature>
<dbReference type="CTD" id="9826715"/>
<dbReference type="Proteomes" id="UP000483820">
    <property type="component" value="Chromosome II"/>
</dbReference>
<evidence type="ECO:0000313" key="2">
    <source>
        <dbReference type="EMBL" id="KAF1767961.1"/>
    </source>
</evidence>
<dbReference type="AlphaFoldDB" id="A0A6A5HLE4"/>
<evidence type="ECO:0000313" key="3">
    <source>
        <dbReference type="Proteomes" id="UP000483820"/>
    </source>
</evidence>
<feature type="compositionally biased region" description="Basic and acidic residues" evidence="1">
    <location>
        <begin position="67"/>
        <end position="78"/>
    </location>
</feature>
<dbReference type="EMBL" id="WUAV01000002">
    <property type="protein sequence ID" value="KAF1767961.1"/>
    <property type="molecule type" value="Genomic_DNA"/>
</dbReference>
<sequence>MVKLREEQKAELIRQEKERRRIARLRQVRQQTATNAKVIRDVVSRKKTQVIEEIKSQLHEQVEDMMTEQERSEIENNLRARAPHSKRKTMTPRSKKRAARRREMTETDLALAEKRNADAMRRLRNQKKQEVEEREQRLAKRKEAAQKANEIMRGNQIL</sequence>
<name>A0A6A5HLE4_CAERE</name>
<feature type="compositionally biased region" description="Basic and acidic residues" evidence="1">
    <location>
        <begin position="122"/>
        <end position="145"/>
    </location>
</feature>
<dbReference type="GeneID" id="9826715"/>
<comment type="caution">
    <text evidence="2">The sequence shown here is derived from an EMBL/GenBank/DDBJ whole genome shotgun (WGS) entry which is preliminary data.</text>
</comment>
<gene>
    <name evidence="2" type="ORF">GCK72_007921</name>
</gene>
<dbReference type="KEGG" id="crq:GCK72_007921"/>
<proteinExistence type="predicted"/>
<protein>
    <submittedName>
        <fullName evidence="2">Uncharacterized protein</fullName>
    </submittedName>
</protein>
<feature type="region of interest" description="Disordered" evidence="1">
    <location>
        <begin position="67"/>
        <end position="106"/>
    </location>
</feature>
<dbReference type="RefSeq" id="XP_003097581.2">
    <property type="nucleotide sequence ID" value="XM_003097533.2"/>
</dbReference>
<accession>A0A6A5HLE4</accession>